<dbReference type="EMBL" id="JAEPRC010000164">
    <property type="protein sequence ID" value="KAG2205903.1"/>
    <property type="molecule type" value="Genomic_DNA"/>
</dbReference>
<comment type="similarity">
    <text evidence="2 5">Belongs to the GrpE family.</text>
</comment>
<dbReference type="GO" id="GO:0030150">
    <property type="term" value="P:protein import into mitochondrial matrix"/>
    <property type="evidence" value="ECO:0007669"/>
    <property type="project" value="TreeGrafter"/>
</dbReference>
<dbReference type="Gene3D" id="2.30.22.10">
    <property type="entry name" value="Head domain of nucleotide exchange factor GrpE"/>
    <property type="match status" value="1"/>
</dbReference>
<protein>
    <recommendedName>
        <fullName evidence="4">GrpE protein homolog</fullName>
    </recommendedName>
</protein>
<evidence type="ECO:0000256" key="4">
    <source>
        <dbReference type="RuleBase" id="RU000640"/>
    </source>
</evidence>
<dbReference type="Gene3D" id="3.90.20.20">
    <property type="match status" value="1"/>
</dbReference>
<proteinExistence type="inferred from homology"/>
<evidence type="ECO:0000256" key="6">
    <source>
        <dbReference type="SAM" id="MobiDB-lite"/>
    </source>
</evidence>
<dbReference type="PANTHER" id="PTHR21237:SF23">
    <property type="entry name" value="GRPE PROTEIN HOMOLOG, MITOCHONDRIAL"/>
    <property type="match status" value="1"/>
</dbReference>
<keyword evidence="3 4" id="KW-0143">Chaperone</keyword>
<evidence type="ECO:0000313" key="8">
    <source>
        <dbReference type="Proteomes" id="UP000650833"/>
    </source>
</evidence>
<dbReference type="PRINTS" id="PR00773">
    <property type="entry name" value="GRPEPROTEIN"/>
</dbReference>
<sequence>MFSVPALRNAAAMSVRRTTTTSLRVATALPVMRRTYATENGKDTPKEGEEAAAAGTEAPKAEITEDVKKMLAEKDKQISELKDAYLRCLADQENIRERSRKELETTKEFAIQKFAKDLLDTVDILNMALTAVPSELREKSTCLQSEIAKDAEKIVDQLTNLYTGVSMTESELIKALKRHGVERENPEGEAFNPNRHQALFQAPMPDKEAGTIFAVQKMGYTLKGRVLRPAQVGVVADPQ</sequence>
<comment type="subcellular location">
    <subcellularLocation>
        <location evidence="1 4">Mitochondrion matrix</location>
    </subcellularLocation>
</comment>
<dbReference type="AlphaFoldDB" id="A0A8H7R9X4"/>
<dbReference type="GO" id="GO:0006457">
    <property type="term" value="P:protein folding"/>
    <property type="evidence" value="ECO:0007669"/>
    <property type="project" value="InterPro"/>
</dbReference>
<dbReference type="InterPro" id="IPR000740">
    <property type="entry name" value="GrpE"/>
</dbReference>
<dbReference type="GO" id="GO:0001405">
    <property type="term" value="C:PAM complex, Tim23 associated import motor"/>
    <property type="evidence" value="ECO:0007669"/>
    <property type="project" value="TreeGrafter"/>
</dbReference>
<dbReference type="SUPFAM" id="SSF51064">
    <property type="entry name" value="Head domain of nucleotide exchange factor GrpE"/>
    <property type="match status" value="1"/>
</dbReference>
<dbReference type="Proteomes" id="UP000650833">
    <property type="component" value="Unassembled WGS sequence"/>
</dbReference>
<evidence type="ECO:0000313" key="7">
    <source>
        <dbReference type="EMBL" id="KAG2205903.1"/>
    </source>
</evidence>
<dbReference type="InterPro" id="IPR009012">
    <property type="entry name" value="GrpE_head"/>
</dbReference>
<dbReference type="Pfam" id="PF01025">
    <property type="entry name" value="GrpE"/>
    <property type="match status" value="1"/>
</dbReference>
<reference evidence="7" key="1">
    <citation type="submission" date="2020-12" db="EMBL/GenBank/DDBJ databases">
        <title>Metabolic potential, ecology and presence of endohyphal bacteria is reflected in genomic diversity of Mucoromycotina.</title>
        <authorList>
            <person name="Muszewska A."/>
            <person name="Okrasinska A."/>
            <person name="Steczkiewicz K."/>
            <person name="Drgas O."/>
            <person name="Orlowska M."/>
            <person name="Perlinska-Lenart U."/>
            <person name="Aleksandrzak-Piekarczyk T."/>
            <person name="Szatraj K."/>
            <person name="Zielenkiewicz U."/>
            <person name="Pilsyk S."/>
            <person name="Malc E."/>
            <person name="Mieczkowski P."/>
            <person name="Kruszewska J.S."/>
            <person name="Biernat P."/>
            <person name="Pawlowska J."/>
        </authorList>
    </citation>
    <scope>NUCLEOTIDE SEQUENCE</scope>
    <source>
        <strain evidence="7">CBS 226.32</strain>
    </source>
</reference>
<dbReference type="CDD" id="cd00446">
    <property type="entry name" value="GrpE"/>
    <property type="match status" value="1"/>
</dbReference>
<evidence type="ECO:0000256" key="5">
    <source>
        <dbReference type="RuleBase" id="RU004478"/>
    </source>
</evidence>
<dbReference type="OrthoDB" id="201635at2759"/>
<dbReference type="FunFam" id="2.30.22.10:FF:000002">
    <property type="entry name" value="GrpE protein homolog"/>
    <property type="match status" value="1"/>
</dbReference>
<feature type="compositionally biased region" description="Basic and acidic residues" evidence="6">
    <location>
        <begin position="40"/>
        <end position="49"/>
    </location>
</feature>
<dbReference type="GO" id="GO:0000774">
    <property type="term" value="F:adenyl-nucleotide exchange factor activity"/>
    <property type="evidence" value="ECO:0007669"/>
    <property type="project" value="InterPro"/>
</dbReference>
<name>A0A8H7R9X4_9FUNG</name>
<dbReference type="InterPro" id="IPR013805">
    <property type="entry name" value="GrpE_CC"/>
</dbReference>
<comment type="function">
    <text evidence="4">Essential component of the PAM complex, a complex required for the translocation of transit peptide-containing proteins from the inner membrane into the mitochondrial matrix in an ATP-dependent manner.</text>
</comment>
<organism evidence="7 8">
    <name type="scientific">Mucor plumbeus</name>
    <dbReference type="NCBI Taxonomy" id="97098"/>
    <lineage>
        <taxon>Eukaryota</taxon>
        <taxon>Fungi</taxon>
        <taxon>Fungi incertae sedis</taxon>
        <taxon>Mucoromycota</taxon>
        <taxon>Mucoromycotina</taxon>
        <taxon>Mucoromycetes</taxon>
        <taxon>Mucorales</taxon>
        <taxon>Mucorineae</taxon>
        <taxon>Mucoraceae</taxon>
        <taxon>Mucor</taxon>
    </lineage>
</organism>
<evidence type="ECO:0000256" key="1">
    <source>
        <dbReference type="ARBA" id="ARBA00004305"/>
    </source>
</evidence>
<comment type="caution">
    <text evidence="7">The sequence shown here is derived from an EMBL/GenBank/DDBJ whole genome shotgun (WGS) entry which is preliminary data.</text>
</comment>
<dbReference type="GO" id="GO:0042803">
    <property type="term" value="F:protein homodimerization activity"/>
    <property type="evidence" value="ECO:0007669"/>
    <property type="project" value="InterPro"/>
</dbReference>
<accession>A0A8H7R9X4</accession>
<dbReference type="GO" id="GO:0051082">
    <property type="term" value="F:unfolded protein binding"/>
    <property type="evidence" value="ECO:0007669"/>
    <property type="project" value="TreeGrafter"/>
</dbReference>
<dbReference type="PANTHER" id="PTHR21237">
    <property type="entry name" value="GRPE PROTEIN"/>
    <property type="match status" value="1"/>
</dbReference>
<keyword evidence="8" id="KW-1185">Reference proteome</keyword>
<gene>
    <name evidence="7" type="ORF">INT46_000813</name>
</gene>
<dbReference type="GO" id="GO:0051087">
    <property type="term" value="F:protein-folding chaperone binding"/>
    <property type="evidence" value="ECO:0007669"/>
    <property type="project" value="InterPro"/>
</dbReference>
<feature type="region of interest" description="Disordered" evidence="6">
    <location>
        <begin position="37"/>
        <end position="59"/>
    </location>
</feature>
<keyword evidence="4" id="KW-0496">Mitochondrion</keyword>
<dbReference type="SUPFAM" id="SSF58014">
    <property type="entry name" value="Coiled-coil domain of nucleotide exchange factor GrpE"/>
    <property type="match status" value="1"/>
</dbReference>
<evidence type="ECO:0000256" key="3">
    <source>
        <dbReference type="ARBA" id="ARBA00023186"/>
    </source>
</evidence>
<dbReference type="PROSITE" id="PS01071">
    <property type="entry name" value="GRPE"/>
    <property type="match status" value="1"/>
</dbReference>
<evidence type="ECO:0000256" key="2">
    <source>
        <dbReference type="ARBA" id="ARBA00009054"/>
    </source>
</evidence>
<dbReference type="HAMAP" id="MF_01151">
    <property type="entry name" value="GrpE"/>
    <property type="match status" value="1"/>
</dbReference>